<keyword evidence="1" id="KW-0812">Transmembrane</keyword>
<keyword evidence="3" id="KW-1185">Reference proteome</keyword>
<sequence>MNRWLRPATAYLAGVLLALGALRMAFRMIDGGAPWPAAALMLATGVVLVLLLLRFRSGRKRRAG</sequence>
<evidence type="ECO:0000313" key="3">
    <source>
        <dbReference type="Proteomes" id="UP000676885"/>
    </source>
</evidence>
<dbReference type="Proteomes" id="UP000676885">
    <property type="component" value="Chromosome"/>
</dbReference>
<keyword evidence="1" id="KW-0472">Membrane</keyword>
<proteinExistence type="predicted"/>
<organism evidence="2 3">
    <name type="scientific">Arthrobacter jiangjiafuii</name>
    <dbReference type="NCBI Taxonomy" id="2817475"/>
    <lineage>
        <taxon>Bacteria</taxon>
        <taxon>Bacillati</taxon>
        <taxon>Actinomycetota</taxon>
        <taxon>Actinomycetes</taxon>
        <taxon>Micrococcales</taxon>
        <taxon>Micrococcaceae</taxon>
        <taxon>Arthrobacter</taxon>
    </lineage>
</organism>
<keyword evidence="1" id="KW-1133">Transmembrane helix</keyword>
<dbReference type="KEGG" id="ajg:KKR91_13720"/>
<protein>
    <submittedName>
        <fullName evidence="2">Uncharacterized protein</fullName>
    </submittedName>
</protein>
<reference evidence="2 3" key="1">
    <citation type="submission" date="2021-05" db="EMBL/GenBank/DDBJ databases">
        <title>Novel species in genus Arthrobacter.</title>
        <authorList>
            <person name="Zhang G."/>
        </authorList>
    </citation>
    <scope>NUCLEOTIDE SEQUENCE [LARGE SCALE GENOMIC DNA]</scope>
    <source>
        <strain evidence="3">zg-ZUI227</strain>
    </source>
</reference>
<evidence type="ECO:0000313" key="2">
    <source>
        <dbReference type="EMBL" id="QWC09527.1"/>
    </source>
</evidence>
<dbReference type="EMBL" id="CP076022">
    <property type="protein sequence ID" value="QWC09527.1"/>
    <property type="molecule type" value="Genomic_DNA"/>
</dbReference>
<dbReference type="RefSeq" id="WP_210227972.1">
    <property type="nucleotide sequence ID" value="NZ_CP076022.1"/>
</dbReference>
<evidence type="ECO:0000256" key="1">
    <source>
        <dbReference type="SAM" id="Phobius"/>
    </source>
</evidence>
<feature type="transmembrane region" description="Helical" evidence="1">
    <location>
        <begin position="33"/>
        <end position="53"/>
    </location>
</feature>
<name>A0A975QZV2_9MICC</name>
<gene>
    <name evidence="2" type="ORF">KKR91_13720</name>
</gene>
<dbReference type="AlphaFoldDB" id="A0A975QZV2"/>
<accession>A0A975QZV2</accession>